<feature type="binding site" evidence="17">
    <location>
        <position position="446"/>
    </location>
    <ligand>
        <name>(6S)-NADPHX</name>
        <dbReference type="ChEBI" id="CHEBI:64076"/>
    </ligand>
</feature>
<evidence type="ECO:0000256" key="8">
    <source>
        <dbReference type="ARBA" id="ARBA00022857"/>
    </source>
</evidence>
<feature type="binding site" evidence="18">
    <location>
        <position position="162"/>
    </location>
    <ligand>
        <name>K(+)</name>
        <dbReference type="ChEBI" id="CHEBI:29103"/>
    </ligand>
</feature>
<comment type="caution">
    <text evidence="22">The sequence shown here is derived from an EMBL/GenBank/DDBJ whole genome shotgun (WGS) entry which is preliminary data.</text>
</comment>
<dbReference type="GO" id="GO:0005524">
    <property type="term" value="F:ATP binding"/>
    <property type="evidence" value="ECO:0007669"/>
    <property type="project" value="UniProtKB-UniRule"/>
</dbReference>
<dbReference type="Gene3D" id="3.40.50.10260">
    <property type="entry name" value="YjeF N-terminal domain"/>
    <property type="match status" value="1"/>
</dbReference>
<feature type="binding site" evidence="17">
    <location>
        <position position="445"/>
    </location>
    <ligand>
        <name>AMP</name>
        <dbReference type="ChEBI" id="CHEBI:456215"/>
    </ligand>
</feature>
<evidence type="ECO:0000259" key="20">
    <source>
        <dbReference type="PROSITE" id="PS51383"/>
    </source>
</evidence>
<dbReference type="CDD" id="cd01171">
    <property type="entry name" value="YXKO-related"/>
    <property type="match status" value="1"/>
</dbReference>
<protein>
    <recommendedName>
        <fullName evidence="19">Bifunctional NAD(P)H-hydrate repair enzyme</fullName>
    </recommendedName>
    <alternativeName>
        <fullName evidence="19">Nicotinamide nucleotide repair protein</fullName>
    </alternativeName>
    <domain>
        <recommendedName>
            <fullName evidence="19">ADP-dependent (S)-NAD(P)H-hydrate dehydratase</fullName>
            <ecNumber evidence="19">4.2.1.136</ecNumber>
        </recommendedName>
        <alternativeName>
            <fullName evidence="19">ADP-dependent NAD(P)HX dehydratase</fullName>
        </alternativeName>
    </domain>
    <domain>
        <recommendedName>
            <fullName evidence="19">NAD(P)H-hydrate epimerase</fullName>
            <ecNumber evidence="19">5.1.99.6</ecNumber>
        </recommendedName>
    </domain>
</protein>
<comment type="similarity">
    <text evidence="17">Belongs to the NnrD/CARKD family.</text>
</comment>
<keyword evidence="13" id="KW-0511">Multifunctional enzyme</keyword>
<comment type="function">
    <text evidence="14 19">Bifunctional enzyme that catalyzes the epimerization of the S- and R-forms of NAD(P)HX and the dehydration of the S-form of NAD(P)HX at the expense of ADP, which is converted to AMP. This allows the repair of both epimers of NAD(P)HX, a damaged form of NAD(P)H that is a result of enzymatic or heat-dependent hydration.</text>
</comment>
<dbReference type="PROSITE" id="PS51383">
    <property type="entry name" value="YJEF_C_3"/>
    <property type="match status" value="1"/>
</dbReference>
<keyword evidence="23" id="KW-1185">Reference proteome</keyword>
<keyword evidence="9 18" id="KW-0630">Potassium</keyword>
<dbReference type="PROSITE" id="PS01050">
    <property type="entry name" value="YJEF_C_2"/>
    <property type="match status" value="1"/>
</dbReference>
<evidence type="ECO:0000313" key="22">
    <source>
        <dbReference type="EMBL" id="MBC8530008.1"/>
    </source>
</evidence>
<comment type="function">
    <text evidence="18">Catalyzes the epimerization of the S- and R-forms of NAD(P)HX, a damaged form of NAD(P)H that is a result of enzymatic or heat-dependent hydration. This is a prerequisite for the S-specific NAD(P)H-hydrate dehydratase to allow the repair of both epimers of NAD(P)HX.</text>
</comment>
<evidence type="ECO:0000256" key="19">
    <source>
        <dbReference type="PIRNR" id="PIRNR017184"/>
    </source>
</evidence>
<dbReference type="GO" id="GO:0052856">
    <property type="term" value="F:NAD(P)HX epimerase activity"/>
    <property type="evidence" value="ECO:0007669"/>
    <property type="project" value="UniProtKB-UniRule"/>
</dbReference>
<dbReference type="HAMAP" id="MF_01965">
    <property type="entry name" value="NADHX_dehydratase"/>
    <property type="match status" value="1"/>
</dbReference>
<dbReference type="EC" id="5.1.99.6" evidence="19"/>
<dbReference type="PANTHER" id="PTHR12592">
    <property type="entry name" value="ATP-DEPENDENT (S)-NAD(P)H-HYDRATE DEHYDRATASE FAMILY MEMBER"/>
    <property type="match status" value="1"/>
</dbReference>
<proteinExistence type="inferred from homology"/>
<dbReference type="InterPro" id="IPR017953">
    <property type="entry name" value="Carbohydrate_kinase_pred_CS"/>
</dbReference>
<evidence type="ECO:0000256" key="3">
    <source>
        <dbReference type="ARBA" id="ARBA00006001"/>
    </source>
</evidence>
<dbReference type="GO" id="GO:0046872">
    <property type="term" value="F:metal ion binding"/>
    <property type="evidence" value="ECO:0007669"/>
    <property type="project" value="UniProtKB-UniRule"/>
</dbReference>
<feature type="binding site" evidence="18">
    <location>
        <position position="141"/>
    </location>
    <ligand>
        <name>(6S)-NADPHX</name>
        <dbReference type="ChEBI" id="CHEBI:64076"/>
    </ligand>
</feature>
<dbReference type="Pfam" id="PF03853">
    <property type="entry name" value="YjeF_N"/>
    <property type="match status" value="1"/>
</dbReference>
<evidence type="ECO:0000256" key="9">
    <source>
        <dbReference type="ARBA" id="ARBA00022958"/>
    </source>
</evidence>
<comment type="similarity">
    <text evidence="18">Belongs to the NnrE/AIBP family.</text>
</comment>
<dbReference type="InterPro" id="IPR030677">
    <property type="entry name" value="Nnr"/>
</dbReference>
<feature type="binding site" evidence="18">
    <location>
        <position position="126"/>
    </location>
    <ligand>
        <name>K(+)</name>
        <dbReference type="ChEBI" id="CHEBI:29103"/>
    </ligand>
</feature>
<comment type="catalytic activity">
    <reaction evidence="15 17 19">
        <text>(6S)-NADHX + ADP = AMP + phosphate + NADH + H(+)</text>
        <dbReference type="Rhea" id="RHEA:32223"/>
        <dbReference type="ChEBI" id="CHEBI:15378"/>
        <dbReference type="ChEBI" id="CHEBI:43474"/>
        <dbReference type="ChEBI" id="CHEBI:57945"/>
        <dbReference type="ChEBI" id="CHEBI:64074"/>
        <dbReference type="ChEBI" id="CHEBI:456215"/>
        <dbReference type="ChEBI" id="CHEBI:456216"/>
        <dbReference type="EC" id="4.2.1.136"/>
    </reaction>
</comment>
<organism evidence="22 23">
    <name type="scientific">Luoshenia tenuis</name>
    <dbReference type="NCBI Taxonomy" id="2763654"/>
    <lineage>
        <taxon>Bacteria</taxon>
        <taxon>Bacillati</taxon>
        <taxon>Bacillota</taxon>
        <taxon>Clostridia</taxon>
        <taxon>Christensenellales</taxon>
        <taxon>Christensenellaceae</taxon>
        <taxon>Luoshenia</taxon>
    </lineage>
</organism>
<keyword evidence="6 17" id="KW-0547">Nucleotide-binding</keyword>
<dbReference type="InterPro" id="IPR029056">
    <property type="entry name" value="Ribokinase-like"/>
</dbReference>
<dbReference type="SUPFAM" id="SSF64153">
    <property type="entry name" value="YjeF N-terminal domain-like"/>
    <property type="match status" value="1"/>
</dbReference>
<comment type="cofactor">
    <cofactor evidence="17">
        <name>Mg(2+)</name>
        <dbReference type="ChEBI" id="CHEBI:18420"/>
    </cofactor>
</comment>
<comment type="similarity">
    <text evidence="4 19">In the C-terminal section; belongs to the NnrD/CARKD family.</text>
</comment>
<dbReference type="PIRSF" id="PIRSF017184">
    <property type="entry name" value="Nnr"/>
    <property type="match status" value="1"/>
</dbReference>
<dbReference type="GO" id="GO:0046496">
    <property type="term" value="P:nicotinamide nucleotide metabolic process"/>
    <property type="evidence" value="ECO:0007669"/>
    <property type="project" value="UniProtKB-UniRule"/>
</dbReference>
<feature type="domain" description="YjeF N-terminal" evidence="21">
    <location>
        <begin position="9"/>
        <end position="216"/>
    </location>
</feature>
<feature type="binding site" evidence="18">
    <location>
        <position position="56"/>
    </location>
    <ligand>
        <name>K(+)</name>
        <dbReference type="ChEBI" id="CHEBI:29103"/>
    </ligand>
</feature>
<keyword evidence="8 17" id="KW-0521">NADP</keyword>
<evidence type="ECO:0000259" key="21">
    <source>
        <dbReference type="PROSITE" id="PS51385"/>
    </source>
</evidence>
<dbReference type="InterPro" id="IPR004443">
    <property type="entry name" value="YjeF_N_dom"/>
</dbReference>
<dbReference type="NCBIfam" id="TIGR00196">
    <property type="entry name" value="yjeF_cterm"/>
    <property type="match status" value="1"/>
</dbReference>
<dbReference type="InterPro" id="IPR036652">
    <property type="entry name" value="YjeF_N_dom_sf"/>
</dbReference>
<feature type="binding site" evidence="18">
    <location>
        <begin position="55"/>
        <end position="59"/>
    </location>
    <ligand>
        <name>(6S)-NADPHX</name>
        <dbReference type="ChEBI" id="CHEBI:64076"/>
    </ligand>
</feature>
<evidence type="ECO:0000256" key="15">
    <source>
        <dbReference type="ARBA" id="ARBA00048238"/>
    </source>
</evidence>
<keyword evidence="12 17" id="KW-0456">Lyase</keyword>
<keyword evidence="10 17" id="KW-0520">NAD</keyword>
<evidence type="ECO:0000256" key="7">
    <source>
        <dbReference type="ARBA" id="ARBA00022840"/>
    </source>
</evidence>
<evidence type="ECO:0000256" key="5">
    <source>
        <dbReference type="ARBA" id="ARBA00022723"/>
    </source>
</evidence>
<evidence type="ECO:0000256" key="4">
    <source>
        <dbReference type="ARBA" id="ARBA00009524"/>
    </source>
</evidence>
<evidence type="ECO:0000256" key="17">
    <source>
        <dbReference type="HAMAP-Rule" id="MF_01965"/>
    </source>
</evidence>
<dbReference type="PANTHER" id="PTHR12592:SF0">
    <property type="entry name" value="ATP-DEPENDENT (S)-NAD(P)H-HYDRATE DEHYDRATASE"/>
    <property type="match status" value="1"/>
</dbReference>
<dbReference type="Gene3D" id="3.40.1190.20">
    <property type="match status" value="1"/>
</dbReference>
<keyword evidence="7 17" id="KW-0067">ATP-binding</keyword>
<evidence type="ECO:0000256" key="1">
    <source>
        <dbReference type="ARBA" id="ARBA00000013"/>
    </source>
</evidence>
<evidence type="ECO:0000256" key="14">
    <source>
        <dbReference type="ARBA" id="ARBA00025153"/>
    </source>
</evidence>
<comment type="catalytic activity">
    <reaction evidence="16 17 19">
        <text>(6S)-NADPHX + ADP = AMP + phosphate + NADPH + H(+)</text>
        <dbReference type="Rhea" id="RHEA:32235"/>
        <dbReference type="ChEBI" id="CHEBI:15378"/>
        <dbReference type="ChEBI" id="CHEBI:43474"/>
        <dbReference type="ChEBI" id="CHEBI:57783"/>
        <dbReference type="ChEBI" id="CHEBI:64076"/>
        <dbReference type="ChEBI" id="CHEBI:456215"/>
        <dbReference type="ChEBI" id="CHEBI:456216"/>
        <dbReference type="EC" id="4.2.1.136"/>
    </reaction>
</comment>
<evidence type="ECO:0000256" key="12">
    <source>
        <dbReference type="ARBA" id="ARBA00023239"/>
    </source>
</evidence>
<feature type="binding site" evidence="17">
    <location>
        <begin position="416"/>
        <end position="420"/>
    </location>
    <ligand>
        <name>AMP</name>
        <dbReference type="ChEBI" id="CHEBI:456215"/>
    </ligand>
</feature>
<evidence type="ECO:0000256" key="6">
    <source>
        <dbReference type="ARBA" id="ARBA00022741"/>
    </source>
</evidence>
<name>A0A926D2D0_9FIRM</name>
<dbReference type="EMBL" id="JACRSO010000005">
    <property type="protein sequence ID" value="MBC8530008.1"/>
    <property type="molecule type" value="Genomic_DNA"/>
</dbReference>
<dbReference type="InterPro" id="IPR000631">
    <property type="entry name" value="CARKD"/>
</dbReference>
<feature type="binding site" evidence="17">
    <location>
        <position position="328"/>
    </location>
    <ligand>
        <name>(6S)-NADPHX</name>
        <dbReference type="ChEBI" id="CHEBI:64076"/>
    </ligand>
</feature>
<comment type="function">
    <text evidence="17">Catalyzes the dehydration of the S-form of NAD(P)HX at the expense of ADP, which is converted to AMP. Together with NAD(P)HX epimerase, which catalyzes the epimerization of the S- and R-forms, the enzyme allows the repair of both epimers of NAD(P)HX, a damaged form of NAD(P)H that is a result of enzymatic or heat-dependent hydration.</text>
</comment>
<dbReference type="AlphaFoldDB" id="A0A926D2D0"/>
<dbReference type="GO" id="GO:0110051">
    <property type="term" value="P:metabolite repair"/>
    <property type="evidence" value="ECO:0007669"/>
    <property type="project" value="TreeGrafter"/>
</dbReference>
<evidence type="ECO:0000256" key="2">
    <source>
        <dbReference type="ARBA" id="ARBA00000909"/>
    </source>
</evidence>
<dbReference type="GO" id="GO:0052855">
    <property type="term" value="F:ADP-dependent NAD(P)H-hydrate dehydratase activity"/>
    <property type="evidence" value="ECO:0007669"/>
    <property type="project" value="UniProtKB-UniRule"/>
</dbReference>
<comment type="catalytic activity">
    <reaction evidence="2 18 19">
        <text>(6R)-NADPHX = (6S)-NADPHX</text>
        <dbReference type="Rhea" id="RHEA:32227"/>
        <dbReference type="ChEBI" id="CHEBI:64076"/>
        <dbReference type="ChEBI" id="CHEBI:64077"/>
        <dbReference type="EC" id="5.1.99.6"/>
    </reaction>
</comment>
<evidence type="ECO:0000256" key="16">
    <source>
        <dbReference type="ARBA" id="ARBA00049209"/>
    </source>
</evidence>
<keyword evidence="11 18" id="KW-0413">Isomerase</keyword>
<comment type="similarity">
    <text evidence="3 19">In the N-terminal section; belongs to the NnrE/AIBP family.</text>
</comment>
<dbReference type="SUPFAM" id="SSF53613">
    <property type="entry name" value="Ribokinase-like"/>
    <property type="match status" value="1"/>
</dbReference>
<dbReference type="HAMAP" id="MF_01966">
    <property type="entry name" value="NADHX_epimerase"/>
    <property type="match status" value="1"/>
</dbReference>
<dbReference type="EC" id="4.2.1.136" evidence="19"/>
<reference evidence="22" key="1">
    <citation type="submission" date="2020-08" db="EMBL/GenBank/DDBJ databases">
        <title>Genome public.</title>
        <authorList>
            <person name="Liu C."/>
            <person name="Sun Q."/>
        </authorList>
    </citation>
    <scope>NUCLEOTIDE SEQUENCE</scope>
    <source>
        <strain evidence="22">NSJ-44</strain>
    </source>
</reference>
<feature type="binding site" evidence="17">
    <location>
        <position position="259"/>
    </location>
    <ligand>
        <name>(6S)-NADPHX</name>
        <dbReference type="ChEBI" id="CHEBI:64076"/>
    </ligand>
</feature>
<dbReference type="RefSeq" id="WP_249285775.1">
    <property type="nucleotide sequence ID" value="NZ_JACRSO010000005.1"/>
</dbReference>
<comment type="catalytic activity">
    <reaction evidence="1 18 19">
        <text>(6R)-NADHX = (6S)-NADHX</text>
        <dbReference type="Rhea" id="RHEA:32215"/>
        <dbReference type="ChEBI" id="CHEBI:64074"/>
        <dbReference type="ChEBI" id="CHEBI:64075"/>
        <dbReference type="EC" id="5.1.99.6"/>
    </reaction>
</comment>
<feature type="domain" description="YjeF C-terminal" evidence="20">
    <location>
        <begin position="224"/>
        <end position="505"/>
    </location>
</feature>
<accession>A0A926D2D0</accession>
<evidence type="ECO:0000256" key="10">
    <source>
        <dbReference type="ARBA" id="ARBA00023027"/>
    </source>
</evidence>
<evidence type="ECO:0000256" key="13">
    <source>
        <dbReference type="ARBA" id="ARBA00023268"/>
    </source>
</evidence>
<sequence length="508" mass="52049">MRVLTPELMRQTDRTAIEDYGFPGLVLMEKAAMALRDAVRPLAQGGALFLCGSGNNGGDGLAAARMLLLEGCPVRVALLTSAGKLKGDARAEYELLLRCGGAVREIADEAALAAFCAGAPESVAVDCLLGTGLDRAVSGLYAAAIGWLNGQHRPVIACDIPSGVDGRLGHILGCAVRAQKTVTFHALKSGLCLYPGREYAGEIVVADIGIPPQIHSDCPYEQLSFEDAAALVPKRARDSHKGSYGHAALICGSAGMAGAARLSAGGALRSGTGLLTLMLPGSLLPLLNGDPPEAMCLALPEKDGRIHGAAQAALSALAGKSAVGIGPGLGKDCDHFSLIRHILEQTDIPMLIDADGLNALAQDPDILRGRAAPVVLTPHPGEMARLCGWKVQDILQDPVGCAVEFAARWGCVVLLKGSATVIASPEGRVTFNATGNPGMAAGGSGDVLSGVITALLGQGLGGYDAARLGSYVHGAAGDLAAREMGYHGLTASDMHKGLARVFARLSGL</sequence>
<evidence type="ECO:0000256" key="18">
    <source>
        <dbReference type="HAMAP-Rule" id="MF_01966"/>
    </source>
</evidence>
<feature type="binding site" evidence="18">
    <location>
        <position position="159"/>
    </location>
    <ligand>
        <name>(6S)-NADPHX</name>
        <dbReference type="ChEBI" id="CHEBI:64076"/>
    </ligand>
</feature>
<evidence type="ECO:0000256" key="11">
    <source>
        <dbReference type="ARBA" id="ARBA00023235"/>
    </source>
</evidence>
<dbReference type="NCBIfam" id="TIGR00197">
    <property type="entry name" value="yjeF_nterm"/>
    <property type="match status" value="1"/>
</dbReference>
<feature type="binding site" evidence="17">
    <location>
        <position position="379"/>
    </location>
    <ligand>
        <name>(6S)-NADPHX</name>
        <dbReference type="ChEBI" id="CHEBI:64076"/>
    </ligand>
</feature>
<gene>
    <name evidence="18" type="primary">nnrE</name>
    <name evidence="17" type="synonym">nnrD</name>
    <name evidence="22" type="ORF">H8699_11260</name>
</gene>
<dbReference type="Pfam" id="PF01256">
    <property type="entry name" value="Carb_kinase"/>
    <property type="match status" value="1"/>
</dbReference>
<evidence type="ECO:0000313" key="23">
    <source>
        <dbReference type="Proteomes" id="UP000654279"/>
    </source>
</evidence>
<dbReference type="PROSITE" id="PS51385">
    <property type="entry name" value="YJEF_N"/>
    <property type="match status" value="1"/>
</dbReference>
<dbReference type="Proteomes" id="UP000654279">
    <property type="component" value="Unassembled WGS sequence"/>
</dbReference>
<comment type="subunit">
    <text evidence="17">Homotetramer.</text>
</comment>
<feature type="binding site" evidence="18">
    <location>
        <begin position="130"/>
        <end position="136"/>
    </location>
    <ligand>
        <name>(6S)-NADPHX</name>
        <dbReference type="ChEBI" id="CHEBI:64076"/>
    </ligand>
</feature>
<comment type="cofactor">
    <cofactor evidence="18 19">
        <name>K(+)</name>
        <dbReference type="ChEBI" id="CHEBI:29103"/>
    </cofactor>
    <text evidence="18 19">Binds 1 potassium ion per subunit.</text>
</comment>
<keyword evidence="5 18" id="KW-0479">Metal-binding</keyword>